<dbReference type="EMBL" id="JMPR01000004">
    <property type="protein sequence ID" value="KFD22489.1"/>
    <property type="molecule type" value="Genomic_DNA"/>
</dbReference>
<keyword evidence="3" id="KW-1185">Reference proteome</keyword>
<dbReference type="RefSeq" id="WP_029990648.1">
    <property type="nucleotide sequence ID" value="NZ_ATMJ01000029.1"/>
</dbReference>
<dbReference type="NCBIfam" id="TIGR01594">
    <property type="entry name" value="holin_lambda"/>
    <property type="match status" value="1"/>
</dbReference>
<dbReference type="eggNOG" id="ENOG50335M3">
    <property type="taxonomic scope" value="Bacteria"/>
</dbReference>
<feature type="transmembrane region" description="Helical" evidence="1">
    <location>
        <begin position="18"/>
        <end position="36"/>
    </location>
</feature>
<dbReference type="InterPro" id="IPR006481">
    <property type="entry name" value="Phage_lambda_GpS_holin"/>
</dbReference>
<gene>
    <name evidence="2" type="ORF">GTPT_0062</name>
</gene>
<comment type="caution">
    <text evidence="2">The sequence shown here is derived from an EMBL/GenBank/DDBJ whole genome shotgun (WGS) entry which is preliminary data.</text>
</comment>
<keyword evidence="1" id="KW-0472">Membrane</keyword>
<evidence type="ECO:0000313" key="3">
    <source>
        <dbReference type="Proteomes" id="UP000028602"/>
    </source>
</evidence>
<dbReference type="AlphaFoldDB" id="A0A085JPU3"/>
<name>A0A085JPU3_9GAMM</name>
<feature type="transmembrane region" description="Helical" evidence="1">
    <location>
        <begin position="71"/>
        <end position="91"/>
    </location>
</feature>
<accession>A0A085JPU3</accession>
<dbReference type="OrthoDB" id="6711255at2"/>
<proteinExistence type="predicted"/>
<evidence type="ECO:0000313" key="2">
    <source>
        <dbReference type="EMBL" id="KFD22489.1"/>
    </source>
</evidence>
<dbReference type="Pfam" id="PF05106">
    <property type="entry name" value="Phage_holin_3_1"/>
    <property type="match status" value="1"/>
</dbReference>
<organism evidence="2 3">
    <name type="scientific">Tatumella ptyseos ATCC 33301</name>
    <dbReference type="NCBI Taxonomy" id="1005995"/>
    <lineage>
        <taxon>Bacteria</taxon>
        <taxon>Pseudomonadati</taxon>
        <taxon>Pseudomonadota</taxon>
        <taxon>Gammaproteobacteria</taxon>
        <taxon>Enterobacterales</taxon>
        <taxon>Erwiniaceae</taxon>
        <taxon>Tatumella</taxon>
    </lineage>
</organism>
<evidence type="ECO:0000256" key="1">
    <source>
        <dbReference type="SAM" id="Phobius"/>
    </source>
</evidence>
<protein>
    <submittedName>
        <fullName evidence="2">Phage holin</fullName>
    </submittedName>
</protein>
<keyword evidence="1" id="KW-1133">Transmembrane helix</keyword>
<keyword evidence="1" id="KW-0812">Transmembrane</keyword>
<dbReference type="Proteomes" id="UP000028602">
    <property type="component" value="Unassembled WGS sequence"/>
</dbReference>
<reference evidence="2 3" key="1">
    <citation type="submission" date="2014-05" db="EMBL/GenBank/DDBJ databases">
        <title>ATOL: Assembling a taxonomically balanced genome-scale reconstruction of the evolutionary history of the Enterobacteriaceae.</title>
        <authorList>
            <person name="Plunkett G.III."/>
            <person name="Neeno-Eckwall E.C."/>
            <person name="Glasner J.D."/>
            <person name="Perna N.T."/>
        </authorList>
    </citation>
    <scope>NUCLEOTIDE SEQUENCE [LARGE SCALE GENOMIC DNA]</scope>
    <source>
        <strain evidence="2 3">ATCC 33301</strain>
    </source>
</reference>
<sequence>MDINSIINTAKGAVRGDSVFFGVFISFFMAILRMIYSGRGIIETLLEGGICGCLTFVSVSLMNYFGVSSQLTVSVGGFIGFMGVKKISFWINRIIMKKLN</sequence>